<proteinExistence type="predicted"/>
<dbReference type="Pfam" id="PF14441">
    <property type="entry name" value="OTT_1508_deam"/>
    <property type="match status" value="1"/>
</dbReference>
<name>A0A0D0CUY7_9AGAR</name>
<accession>A0A0D0CUY7</accession>
<organism evidence="2 3">
    <name type="scientific">Collybiopsis luxurians FD-317 M1</name>
    <dbReference type="NCBI Taxonomy" id="944289"/>
    <lineage>
        <taxon>Eukaryota</taxon>
        <taxon>Fungi</taxon>
        <taxon>Dikarya</taxon>
        <taxon>Basidiomycota</taxon>
        <taxon>Agaricomycotina</taxon>
        <taxon>Agaricomycetes</taxon>
        <taxon>Agaricomycetidae</taxon>
        <taxon>Agaricales</taxon>
        <taxon>Marasmiineae</taxon>
        <taxon>Omphalotaceae</taxon>
        <taxon>Collybiopsis</taxon>
        <taxon>Collybiopsis luxurians</taxon>
    </lineage>
</organism>
<dbReference type="AlphaFoldDB" id="A0A0D0CUY7"/>
<keyword evidence="3" id="KW-1185">Reference proteome</keyword>
<evidence type="ECO:0000256" key="1">
    <source>
        <dbReference type="SAM" id="MobiDB-lite"/>
    </source>
</evidence>
<evidence type="ECO:0000313" key="3">
    <source>
        <dbReference type="Proteomes" id="UP000053593"/>
    </source>
</evidence>
<protein>
    <submittedName>
        <fullName evidence="2">Uncharacterized protein</fullName>
    </submittedName>
</protein>
<dbReference type="OrthoDB" id="2889888at2759"/>
<evidence type="ECO:0000313" key="2">
    <source>
        <dbReference type="EMBL" id="KIK63412.1"/>
    </source>
</evidence>
<sequence>MPSGRPSSSAQLPPSIRKQIIILSAILTHFKVANSPPKSRKRDDTDLAFLQSIASILTTGSPDSPTAPLVNALWKSASSDTNTPAIELIFTQNHRPAKLTHSTPSSTFTNIIPNTEKGEDLLERWSSYSGLVYFLFSLPLLIHPSVSDTTYKQHLQDVVDVLAYISTTSNIKHLMDFIVFLHWRAYHKLLSQVKQFSAQWGTKFFDLPLSKPQIDYLSNEGLTATNPNEKIFAVTTENLDLWIRTFSRLWKTLSSEISNIVLCIPAPKSLRPSTTRFPVICFLISTLCAMREVFQHLLMCTSMGFHVDLRRREGLMFAQREERHKHGQKGELLDLQAADEFSSESKESLPDQVYRSFGTILSWHTSALALWEHRNVFSTQFRARRLSYVDMSSCSFTVNDVNEVWKKIQKKSLTTKNTSTFAQHSASLQKAMRSLTTSISAQHATVYAEAILMAHILHEVTSGRLSKACVKDGAFAIGVSKKSCGLCQHLADTIHNEDEKITFHLPGTHATIFPWAPPLHLPQTVLLSIRDCLLAAAANPTLSHSRMSSGAGSEADRKSLLEMTE</sequence>
<dbReference type="EMBL" id="KN834764">
    <property type="protein sequence ID" value="KIK63412.1"/>
    <property type="molecule type" value="Genomic_DNA"/>
</dbReference>
<feature type="region of interest" description="Disordered" evidence="1">
    <location>
        <begin position="543"/>
        <end position="565"/>
    </location>
</feature>
<feature type="compositionally biased region" description="Basic and acidic residues" evidence="1">
    <location>
        <begin position="554"/>
        <end position="565"/>
    </location>
</feature>
<dbReference type="Proteomes" id="UP000053593">
    <property type="component" value="Unassembled WGS sequence"/>
</dbReference>
<dbReference type="InterPro" id="IPR027796">
    <property type="entry name" value="OTT_1508_deam-like"/>
</dbReference>
<gene>
    <name evidence="2" type="ORF">GYMLUDRAFT_241895</name>
</gene>
<dbReference type="HOGENOM" id="CLU_456379_0_0_1"/>
<reference evidence="2 3" key="1">
    <citation type="submission" date="2014-04" db="EMBL/GenBank/DDBJ databases">
        <title>Evolutionary Origins and Diversification of the Mycorrhizal Mutualists.</title>
        <authorList>
            <consortium name="DOE Joint Genome Institute"/>
            <consortium name="Mycorrhizal Genomics Consortium"/>
            <person name="Kohler A."/>
            <person name="Kuo A."/>
            <person name="Nagy L.G."/>
            <person name="Floudas D."/>
            <person name="Copeland A."/>
            <person name="Barry K.W."/>
            <person name="Cichocki N."/>
            <person name="Veneault-Fourrey C."/>
            <person name="LaButti K."/>
            <person name="Lindquist E.A."/>
            <person name="Lipzen A."/>
            <person name="Lundell T."/>
            <person name="Morin E."/>
            <person name="Murat C."/>
            <person name="Riley R."/>
            <person name="Ohm R."/>
            <person name="Sun H."/>
            <person name="Tunlid A."/>
            <person name="Henrissat B."/>
            <person name="Grigoriev I.V."/>
            <person name="Hibbett D.S."/>
            <person name="Martin F."/>
        </authorList>
    </citation>
    <scope>NUCLEOTIDE SEQUENCE [LARGE SCALE GENOMIC DNA]</scope>
    <source>
        <strain evidence="2 3">FD-317 M1</strain>
    </source>
</reference>